<evidence type="ECO:0000313" key="6">
    <source>
        <dbReference type="EMBL" id="ASJ76216.1"/>
    </source>
</evidence>
<dbReference type="PROSITE" id="PS51891">
    <property type="entry name" value="CENP_V_GFA"/>
    <property type="match status" value="1"/>
</dbReference>
<feature type="domain" description="CENP-V/GFA" evidence="5">
    <location>
        <begin position="2"/>
        <end position="117"/>
    </location>
</feature>
<name>A0A2Z2NXN4_9GAMM</name>
<evidence type="ECO:0000256" key="2">
    <source>
        <dbReference type="ARBA" id="ARBA00022723"/>
    </source>
</evidence>
<evidence type="ECO:0000256" key="1">
    <source>
        <dbReference type="ARBA" id="ARBA00005495"/>
    </source>
</evidence>
<dbReference type="SUPFAM" id="SSF51316">
    <property type="entry name" value="Mss4-like"/>
    <property type="match status" value="1"/>
</dbReference>
<keyword evidence="3" id="KW-0862">Zinc</keyword>
<dbReference type="Gene3D" id="3.90.1590.10">
    <property type="entry name" value="glutathione-dependent formaldehyde- activating enzyme (gfa)"/>
    <property type="match status" value="1"/>
</dbReference>
<dbReference type="Proteomes" id="UP000250079">
    <property type="component" value="Chromosome"/>
</dbReference>
<organism evidence="6 7">
    <name type="scientific">Granulosicoccus antarcticus IMCC3135</name>
    <dbReference type="NCBI Taxonomy" id="1192854"/>
    <lineage>
        <taxon>Bacteria</taxon>
        <taxon>Pseudomonadati</taxon>
        <taxon>Pseudomonadota</taxon>
        <taxon>Gammaproteobacteria</taxon>
        <taxon>Chromatiales</taxon>
        <taxon>Granulosicoccaceae</taxon>
        <taxon>Granulosicoccus</taxon>
    </lineage>
</organism>
<keyword evidence="4" id="KW-0456">Lyase</keyword>
<dbReference type="GO" id="GO:0016846">
    <property type="term" value="F:carbon-sulfur lyase activity"/>
    <property type="evidence" value="ECO:0007669"/>
    <property type="project" value="InterPro"/>
</dbReference>
<comment type="similarity">
    <text evidence="1">Belongs to the Gfa family.</text>
</comment>
<keyword evidence="7" id="KW-1185">Reference proteome</keyword>
<dbReference type="AlphaFoldDB" id="A0A2Z2NXN4"/>
<accession>A0A2Z2NXN4</accession>
<dbReference type="PANTHER" id="PTHR33337:SF40">
    <property type="entry name" value="CENP-V_GFA DOMAIN-CONTAINING PROTEIN-RELATED"/>
    <property type="match status" value="1"/>
</dbReference>
<dbReference type="GO" id="GO:0046872">
    <property type="term" value="F:metal ion binding"/>
    <property type="evidence" value="ECO:0007669"/>
    <property type="project" value="UniProtKB-KW"/>
</dbReference>
<evidence type="ECO:0000313" key="7">
    <source>
        <dbReference type="Proteomes" id="UP000250079"/>
    </source>
</evidence>
<gene>
    <name evidence="6" type="ORF">IMCC3135_30835</name>
</gene>
<dbReference type="OrthoDB" id="4188830at2"/>
<protein>
    <recommendedName>
        <fullName evidence="5">CENP-V/GFA domain-containing protein</fullName>
    </recommendedName>
</protein>
<evidence type="ECO:0000256" key="4">
    <source>
        <dbReference type="ARBA" id="ARBA00023239"/>
    </source>
</evidence>
<evidence type="ECO:0000256" key="3">
    <source>
        <dbReference type="ARBA" id="ARBA00022833"/>
    </source>
</evidence>
<dbReference type="InterPro" id="IPR011057">
    <property type="entry name" value="Mss4-like_sf"/>
</dbReference>
<dbReference type="KEGG" id="gai:IMCC3135_30835"/>
<dbReference type="Pfam" id="PF04828">
    <property type="entry name" value="GFA"/>
    <property type="match status" value="1"/>
</dbReference>
<keyword evidence="2" id="KW-0479">Metal-binding</keyword>
<dbReference type="InterPro" id="IPR006913">
    <property type="entry name" value="CENP-V/GFA"/>
</dbReference>
<sequence length="132" mass="14990">MITGGCLCGKVRYEYEGDITEIALCHCSQCRQAQGSAFATNSPVDARKMRFSGQEYLTEFECNQNKVRAFCQCCGSPLYSLRKDIPNIMRLRLGTVESSLSCENRYHIFTASKAAWEVITDDYPQYETRKDA</sequence>
<proteinExistence type="inferred from homology"/>
<evidence type="ECO:0000259" key="5">
    <source>
        <dbReference type="PROSITE" id="PS51891"/>
    </source>
</evidence>
<reference evidence="6 7" key="1">
    <citation type="submission" date="2016-12" db="EMBL/GenBank/DDBJ databases">
        <authorList>
            <person name="Song W.-J."/>
            <person name="Kurnit D.M."/>
        </authorList>
    </citation>
    <scope>NUCLEOTIDE SEQUENCE [LARGE SCALE GENOMIC DNA]</scope>
    <source>
        <strain evidence="6 7">IMCC3135</strain>
    </source>
</reference>
<dbReference type="PANTHER" id="PTHR33337">
    <property type="entry name" value="GFA DOMAIN-CONTAINING PROTEIN"/>
    <property type="match status" value="1"/>
</dbReference>
<dbReference type="EMBL" id="CP018632">
    <property type="protein sequence ID" value="ASJ76216.1"/>
    <property type="molecule type" value="Genomic_DNA"/>
</dbReference>
<dbReference type="RefSeq" id="WP_088921018.1">
    <property type="nucleotide sequence ID" value="NZ_CP018632.1"/>
</dbReference>